<feature type="domain" description="ASPIC/UnbV" evidence="4">
    <location>
        <begin position="558"/>
        <end position="625"/>
    </location>
</feature>
<dbReference type="KEGG" id="srho:HH216_17095"/>
<evidence type="ECO:0000259" key="4">
    <source>
        <dbReference type="Pfam" id="PF07593"/>
    </source>
</evidence>
<accession>A0A7L5DWL7</accession>
<sequence>MRVYRCLLLCLIAGWLLWGLPGCQQKGTDKNSVSPTLLHRLSVDETGIAFRNELPENEDTNPLVYEYTYNGGGVAAGDLNGDGLDDLYFTANQGPNRLYLNRTAKGPNPAIRFDDITEAAGVADAENWKTGVTMADVNGDGRLDLYVCHSGNLAPEKRQNRLFINQGNDKQGIPQFRDEATQFGLADSAFSTQAAFFDFDHDHDLDMLLINHSPRRFENLDETGIERIMNTPDGLTGIKLYRNDTNKFTEVAQEVGLRNARLSYGLGVSVADVNNDGWPDIYLSNDYLAPDYLYINQSGHFTDQTDAALGHTSQFSMGNDIADVNNDGWSDIFTMDMLPEDNHRQKLLFANDNYELFALRERTGLHRQYMRNMLHLNQGATGGKTPVFVEIGQQAGTSNTDWSWAPLAADLDNDGWKDLVITNGYVHDYTNMDFLKYMGDFVKANSGSIQRSNLLDLVRQMPSSNVINYVFRNNAGRPPTDTAGQGSLFSNVSRAWGFDTPSNSNGAAYADLDNDGDLDLVVNNINQEAFVYRNDAEKLLKHNTLSVRLDGTGANRYGVGAAVTLYSRGTVQRQEQLLCRGFQSSVSPVLHFGLGASKTIDSLRVDWPGGQAQWLRNVAANQTLTLHEKDAQAGVKQPVGIQGSIFQPATSPVSGTASENDVNDFKRQPLLTNSLSYSGPCLVKGDVNGDGLEDLFIGGASGYAGRVLVQRAERFTDTRQPALIADYLQEDTDAAFVDVDRDGDLDLYVCSGGYDNFLPNDALLQDRLYLNDGRGQFARQPDALPRLYTSKSCVRVADINADGHPDLFVGGRVVPARYPETPDSYVLLNDGHGHFSDATSRVAPALKKLGMVTDAAWADMNADGRPDLITAGEWLPVQVWINQNGRLVDKTTDYLPRLSGWWNKLFVADLNGDGRPDIVAGNMGMNTQCRASVGRPAELIYKDFDDNGTVDPILMMPIQGRMYPFVSRDELLDQMTTMRPRFTDYKSYADASLTDVLTADERTGATTLRADRLQTTVFVSGPAGKKYRLARLPAEAQYTPIFAITTTDYDGDSHPDLLLGGNINHSRIRFGNNDAGLGLLLRNDGTGTFTAVSQARSGLAVRGDIRSFTWLNGLLLAGVNNQPFLAFKRREN</sequence>
<keyword evidence="6" id="KW-1185">Reference proteome</keyword>
<evidence type="ECO:0000256" key="2">
    <source>
        <dbReference type="ARBA" id="ARBA00022737"/>
    </source>
</evidence>
<keyword evidence="2" id="KW-0677">Repeat</keyword>
<organism evidence="5 6">
    <name type="scientific">Spirosoma rhododendri</name>
    <dbReference type="NCBI Taxonomy" id="2728024"/>
    <lineage>
        <taxon>Bacteria</taxon>
        <taxon>Pseudomonadati</taxon>
        <taxon>Bacteroidota</taxon>
        <taxon>Cytophagia</taxon>
        <taxon>Cytophagales</taxon>
        <taxon>Cytophagaceae</taxon>
        <taxon>Spirosoma</taxon>
    </lineage>
</organism>
<dbReference type="InterPro" id="IPR013517">
    <property type="entry name" value="FG-GAP"/>
</dbReference>
<dbReference type="Pfam" id="PF07593">
    <property type="entry name" value="UnbV_ASPIC"/>
    <property type="match status" value="1"/>
</dbReference>
<evidence type="ECO:0000256" key="3">
    <source>
        <dbReference type="ARBA" id="ARBA00023180"/>
    </source>
</evidence>
<dbReference type="SUPFAM" id="SSF69318">
    <property type="entry name" value="Integrin alpha N-terminal domain"/>
    <property type="match status" value="3"/>
</dbReference>
<dbReference type="InterPro" id="IPR011519">
    <property type="entry name" value="UnbV_ASPIC"/>
</dbReference>
<evidence type="ECO:0000313" key="5">
    <source>
        <dbReference type="EMBL" id="QJD79940.1"/>
    </source>
</evidence>
<name>A0A7L5DWL7_9BACT</name>
<protein>
    <submittedName>
        <fullName evidence="5">VCBS repeat-containing protein</fullName>
    </submittedName>
</protein>
<gene>
    <name evidence="5" type="ORF">HH216_17095</name>
</gene>
<dbReference type="InterPro" id="IPR027039">
    <property type="entry name" value="Crtac1"/>
</dbReference>
<dbReference type="InterPro" id="IPR028994">
    <property type="entry name" value="Integrin_alpha_N"/>
</dbReference>
<keyword evidence="3" id="KW-0325">Glycoprotein</keyword>
<dbReference type="SMART" id="SM00191">
    <property type="entry name" value="Int_alpha"/>
    <property type="match status" value="2"/>
</dbReference>
<dbReference type="PANTHER" id="PTHR16026:SF0">
    <property type="entry name" value="CARTILAGE ACIDIC PROTEIN 1"/>
    <property type="match status" value="1"/>
</dbReference>
<dbReference type="EMBL" id="CP051677">
    <property type="protein sequence ID" value="QJD79940.1"/>
    <property type="molecule type" value="Genomic_DNA"/>
</dbReference>
<dbReference type="InterPro" id="IPR013519">
    <property type="entry name" value="Int_alpha_beta-p"/>
</dbReference>
<evidence type="ECO:0000256" key="1">
    <source>
        <dbReference type="ARBA" id="ARBA00022729"/>
    </source>
</evidence>
<dbReference type="PANTHER" id="PTHR16026">
    <property type="entry name" value="CARTILAGE ACIDIC PROTEIN 1"/>
    <property type="match status" value="1"/>
</dbReference>
<reference evidence="5 6" key="1">
    <citation type="submission" date="2020-04" db="EMBL/GenBank/DDBJ databases">
        <title>Genome sequencing of novel species.</title>
        <authorList>
            <person name="Heo J."/>
            <person name="Kim S.-J."/>
            <person name="Kim J.-S."/>
            <person name="Hong S.-B."/>
            <person name="Kwon S.-W."/>
        </authorList>
    </citation>
    <scope>NUCLEOTIDE SEQUENCE [LARGE SCALE GENOMIC DNA]</scope>
    <source>
        <strain evidence="5 6">CJU-R4</strain>
    </source>
</reference>
<dbReference type="Gene3D" id="2.130.10.130">
    <property type="entry name" value="Integrin alpha, N-terminal"/>
    <property type="match status" value="4"/>
</dbReference>
<dbReference type="Proteomes" id="UP000501128">
    <property type="component" value="Chromosome"/>
</dbReference>
<keyword evidence="1" id="KW-0732">Signal</keyword>
<proteinExistence type="predicted"/>
<dbReference type="Pfam" id="PF13517">
    <property type="entry name" value="FG-GAP_3"/>
    <property type="match status" value="4"/>
</dbReference>
<evidence type="ECO:0000313" key="6">
    <source>
        <dbReference type="Proteomes" id="UP000501128"/>
    </source>
</evidence>
<dbReference type="AlphaFoldDB" id="A0A7L5DWL7"/>